<dbReference type="AlphaFoldDB" id="A0A662ZJ22"/>
<dbReference type="Gene3D" id="3.30.1360.80">
    <property type="entry name" value="S-ribosylhomocysteinase (LuxS)"/>
    <property type="match status" value="1"/>
</dbReference>
<gene>
    <name evidence="15" type="ORF">SAMN02910344_01775</name>
</gene>
<name>A0A662ZJ22_9GAMM</name>
<comment type="similarity">
    <text evidence="3">Belongs to the LuxS family.</text>
</comment>
<evidence type="ECO:0000256" key="4">
    <source>
        <dbReference type="ARBA" id="ARBA00011738"/>
    </source>
</evidence>
<dbReference type="RefSeq" id="WP_093142940.1">
    <property type="nucleotide sequence ID" value="NZ_FOXF01000039.1"/>
</dbReference>
<evidence type="ECO:0000256" key="3">
    <source>
        <dbReference type="ARBA" id="ARBA00007311"/>
    </source>
</evidence>
<evidence type="ECO:0000256" key="6">
    <source>
        <dbReference type="ARBA" id="ARBA00015130"/>
    </source>
</evidence>
<keyword evidence="9" id="KW-0071">Autoinducer synthesis</keyword>
<evidence type="ECO:0000256" key="8">
    <source>
        <dbReference type="ARBA" id="ARBA00022723"/>
    </source>
</evidence>
<comment type="catalytic activity">
    <reaction evidence="1">
        <text>S-(5-deoxy-D-ribos-5-yl)-L-homocysteine = (S)-4,5-dihydroxypentane-2,3-dione + L-homocysteine</text>
        <dbReference type="Rhea" id="RHEA:17753"/>
        <dbReference type="ChEBI" id="CHEBI:29484"/>
        <dbReference type="ChEBI" id="CHEBI:58195"/>
        <dbReference type="ChEBI" id="CHEBI:58199"/>
        <dbReference type="EC" id="4.4.1.21"/>
    </reaction>
</comment>
<dbReference type="EC" id="4.4.1.21" evidence="5"/>
<dbReference type="InterPro" id="IPR011249">
    <property type="entry name" value="Metalloenz_LuxS/M16"/>
</dbReference>
<evidence type="ECO:0000256" key="14">
    <source>
        <dbReference type="ARBA" id="ARBA00031777"/>
    </source>
</evidence>
<keyword evidence="8" id="KW-0479">Metal-binding</keyword>
<proteinExistence type="inferred from homology"/>
<accession>A0A662ZJ22</accession>
<comment type="cofactor">
    <cofactor evidence="2">
        <name>Fe cation</name>
        <dbReference type="ChEBI" id="CHEBI:24875"/>
    </cofactor>
</comment>
<evidence type="ECO:0000256" key="10">
    <source>
        <dbReference type="ARBA" id="ARBA00023004"/>
    </source>
</evidence>
<reference evidence="15 16" key="1">
    <citation type="submission" date="2016-10" db="EMBL/GenBank/DDBJ databases">
        <authorList>
            <person name="Varghese N."/>
            <person name="Submissions S."/>
        </authorList>
    </citation>
    <scope>NUCLEOTIDE SEQUENCE [LARGE SCALE GENOMIC DNA]</scope>
    <source>
        <strain evidence="15 16">DSM 1361</strain>
    </source>
</reference>
<keyword evidence="11 15" id="KW-0456">Lyase</keyword>
<dbReference type="InterPro" id="IPR003815">
    <property type="entry name" value="S-ribosylhomocysteinase"/>
</dbReference>
<protein>
    <recommendedName>
        <fullName evidence="6">S-ribosylhomocysteine lyase</fullName>
        <ecNumber evidence="5">4.4.1.21</ecNumber>
    </recommendedName>
    <alternativeName>
        <fullName evidence="13">AI-2 synthesis protein</fullName>
    </alternativeName>
    <alternativeName>
        <fullName evidence="14">Autoinducer-2 production protein LuxS</fullName>
    </alternativeName>
</protein>
<dbReference type="PRINTS" id="PR01487">
    <property type="entry name" value="LUXSPROTEIN"/>
</dbReference>
<dbReference type="SUPFAM" id="SSF63411">
    <property type="entry name" value="LuxS/MPP-like metallohydrolase"/>
    <property type="match status" value="1"/>
</dbReference>
<evidence type="ECO:0000313" key="15">
    <source>
        <dbReference type="EMBL" id="SFP57975.1"/>
    </source>
</evidence>
<comment type="subunit">
    <text evidence="4">Homodimer.</text>
</comment>
<dbReference type="PANTHER" id="PTHR35799:SF1">
    <property type="entry name" value="S-RIBOSYLHOMOCYSTEINE LYASE"/>
    <property type="match status" value="1"/>
</dbReference>
<dbReference type="OrthoDB" id="9788129at2"/>
<keyword evidence="10" id="KW-0408">Iron</keyword>
<dbReference type="Proteomes" id="UP000243745">
    <property type="component" value="Unassembled WGS sequence"/>
</dbReference>
<dbReference type="InterPro" id="IPR037005">
    <property type="entry name" value="LuxS_sf"/>
</dbReference>
<evidence type="ECO:0000256" key="1">
    <source>
        <dbReference type="ARBA" id="ARBA00000297"/>
    </source>
</evidence>
<dbReference type="PANTHER" id="PTHR35799">
    <property type="entry name" value="S-RIBOSYLHOMOCYSTEINE LYASE"/>
    <property type="match status" value="1"/>
</dbReference>
<dbReference type="EMBL" id="FOXF01000039">
    <property type="protein sequence ID" value="SFP57975.1"/>
    <property type="molecule type" value="Genomic_DNA"/>
</dbReference>
<keyword evidence="16" id="KW-1185">Reference proteome</keyword>
<dbReference type="GO" id="GO:0043768">
    <property type="term" value="F:S-ribosylhomocysteine lyase activity"/>
    <property type="evidence" value="ECO:0007669"/>
    <property type="project" value="UniProtKB-EC"/>
</dbReference>
<evidence type="ECO:0000256" key="7">
    <source>
        <dbReference type="ARBA" id="ARBA00022654"/>
    </source>
</evidence>
<evidence type="ECO:0000313" key="16">
    <source>
        <dbReference type="Proteomes" id="UP000243745"/>
    </source>
</evidence>
<dbReference type="GO" id="GO:0009372">
    <property type="term" value="P:quorum sensing"/>
    <property type="evidence" value="ECO:0007669"/>
    <property type="project" value="UniProtKB-KW"/>
</dbReference>
<comment type="function">
    <text evidence="12">Involved in the synthesis of autoinducer 2 (AI-2) which is secreted by bacteria and is used to communicate both the cell density and the metabolic potential of the environment. The regulation of gene expression in response to changes in cell density is called quorum sensing. Catalyzes the transformation of S-ribosylhomocysteine (RHC) to homocysteine (HC) and 4,5-dihydroxy-2,3-pentadione (DPD).</text>
</comment>
<organism evidence="15 16">
    <name type="scientific">Ruminobacter amylophilus</name>
    <dbReference type="NCBI Taxonomy" id="867"/>
    <lineage>
        <taxon>Bacteria</taxon>
        <taxon>Pseudomonadati</taxon>
        <taxon>Pseudomonadota</taxon>
        <taxon>Gammaproteobacteria</taxon>
        <taxon>Aeromonadales</taxon>
        <taxon>Succinivibrionaceae</taxon>
        <taxon>Ruminobacter</taxon>
    </lineage>
</organism>
<evidence type="ECO:0000256" key="2">
    <source>
        <dbReference type="ARBA" id="ARBA00001962"/>
    </source>
</evidence>
<evidence type="ECO:0000256" key="13">
    <source>
        <dbReference type="ARBA" id="ARBA00030600"/>
    </source>
</evidence>
<dbReference type="NCBIfam" id="NF002604">
    <property type="entry name" value="PRK02260.1-4"/>
    <property type="match status" value="1"/>
</dbReference>
<evidence type="ECO:0000256" key="5">
    <source>
        <dbReference type="ARBA" id="ARBA00012240"/>
    </source>
</evidence>
<dbReference type="GO" id="GO:0005506">
    <property type="term" value="F:iron ion binding"/>
    <property type="evidence" value="ECO:0007669"/>
    <property type="project" value="InterPro"/>
</dbReference>
<evidence type="ECO:0000256" key="11">
    <source>
        <dbReference type="ARBA" id="ARBA00023239"/>
    </source>
</evidence>
<evidence type="ECO:0000256" key="9">
    <source>
        <dbReference type="ARBA" id="ARBA00022929"/>
    </source>
</evidence>
<dbReference type="Pfam" id="PF02664">
    <property type="entry name" value="LuxS"/>
    <property type="match status" value="1"/>
</dbReference>
<sequence length="153" mass="17458">MKKIESFSINHDLLNPGIYISKIDKDVVTYDLRMKKPNAGRYLDNAALHTIEHLLASYLRGSSLGESVVYVGPMGCRTGFYLLLRSTITQRAVIRLVQEAFSFISKYDDEIPGGSRIECGNYLNQDLPGARVEAEEYCRIISSWTEEQLNYRR</sequence>
<evidence type="ECO:0000256" key="12">
    <source>
        <dbReference type="ARBA" id="ARBA00024654"/>
    </source>
</evidence>
<keyword evidence="7" id="KW-0673">Quorum sensing</keyword>